<dbReference type="PANTHER" id="PTHR47332:SF4">
    <property type="entry name" value="SET DOMAIN-CONTAINING PROTEIN 5"/>
    <property type="match status" value="1"/>
</dbReference>
<gene>
    <name evidence="2" type="ORF">L207DRAFT_62270</name>
</gene>
<dbReference type="InterPro" id="IPR046341">
    <property type="entry name" value="SET_dom_sf"/>
</dbReference>
<organism evidence="2 3">
    <name type="scientific">Hyaloscypha variabilis (strain UAMH 11265 / GT02V1 / F)</name>
    <name type="common">Meliniomyces variabilis</name>
    <dbReference type="NCBI Taxonomy" id="1149755"/>
    <lineage>
        <taxon>Eukaryota</taxon>
        <taxon>Fungi</taxon>
        <taxon>Dikarya</taxon>
        <taxon>Ascomycota</taxon>
        <taxon>Pezizomycotina</taxon>
        <taxon>Leotiomycetes</taxon>
        <taxon>Helotiales</taxon>
        <taxon>Hyaloscyphaceae</taxon>
        <taxon>Hyaloscypha</taxon>
        <taxon>Hyaloscypha variabilis</taxon>
    </lineage>
</organism>
<evidence type="ECO:0000313" key="2">
    <source>
        <dbReference type="EMBL" id="PMD38138.1"/>
    </source>
</evidence>
<name>A0A2J6RHY8_HYAVF</name>
<keyword evidence="3" id="KW-1185">Reference proteome</keyword>
<dbReference type="InterPro" id="IPR053185">
    <property type="entry name" value="SET_domain_protein"/>
</dbReference>
<dbReference type="EMBL" id="KZ613948">
    <property type="protein sequence ID" value="PMD38138.1"/>
    <property type="molecule type" value="Genomic_DNA"/>
</dbReference>
<dbReference type="AlphaFoldDB" id="A0A2J6RHY8"/>
<dbReference type="Proteomes" id="UP000235786">
    <property type="component" value="Unassembled WGS sequence"/>
</dbReference>
<reference evidence="2 3" key="1">
    <citation type="submission" date="2016-04" db="EMBL/GenBank/DDBJ databases">
        <title>A degradative enzymes factory behind the ericoid mycorrhizal symbiosis.</title>
        <authorList>
            <consortium name="DOE Joint Genome Institute"/>
            <person name="Martino E."/>
            <person name="Morin E."/>
            <person name="Grelet G."/>
            <person name="Kuo A."/>
            <person name="Kohler A."/>
            <person name="Daghino S."/>
            <person name="Barry K."/>
            <person name="Choi C."/>
            <person name="Cichocki N."/>
            <person name="Clum A."/>
            <person name="Copeland A."/>
            <person name="Hainaut M."/>
            <person name="Haridas S."/>
            <person name="Labutti K."/>
            <person name="Lindquist E."/>
            <person name="Lipzen A."/>
            <person name="Khouja H.-R."/>
            <person name="Murat C."/>
            <person name="Ohm R."/>
            <person name="Olson A."/>
            <person name="Spatafora J."/>
            <person name="Veneault-Fourrey C."/>
            <person name="Henrissat B."/>
            <person name="Grigoriev I."/>
            <person name="Martin F."/>
            <person name="Perotto S."/>
        </authorList>
    </citation>
    <scope>NUCLEOTIDE SEQUENCE [LARGE SCALE GENOMIC DNA]</scope>
    <source>
        <strain evidence="2 3">F</strain>
    </source>
</reference>
<dbReference type="Pfam" id="PF00856">
    <property type="entry name" value="SET"/>
    <property type="match status" value="1"/>
</dbReference>
<evidence type="ECO:0000313" key="3">
    <source>
        <dbReference type="Proteomes" id="UP000235786"/>
    </source>
</evidence>
<accession>A0A2J6RHY8</accession>
<dbReference type="SUPFAM" id="SSF82199">
    <property type="entry name" value="SET domain"/>
    <property type="match status" value="1"/>
</dbReference>
<proteinExistence type="predicted"/>
<dbReference type="Gene3D" id="2.170.270.10">
    <property type="entry name" value="SET domain"/>
    <property type="match status" value="1"/>
</dbReference>
<dbReference type="OrthoDB" id="3480596at2759"/>
<protein>
    <recommendedName>
        <fullName evidence="1">SET domain-containing protein</fullName>
    </recommendedName>
</protein>
<evidence type="ECO:0000259" key="1">
    <source>
        <dbReference type="Pfam" id="PF00856"/>
    </source>
</evidence>
<feature type="domain" description="SET" evidence="1">
    <location>
        <begin position="69"/>
        <end position="121"/>
    </location>
</feature>
<dbReference type="STRING" id="1149755.A0A2J6RHY8"/>
<sequence length="157" mass="17187">MLGIGVGSVYNTRTTNEMESALPPHVRQMEGLPRTVPSPQLHKNGGDVPAQNLEQFASANILPAKSLSGDAMMVNYLNTICHINHACFPNAEYSWNTKLQKGVIHAVCNISAGDKVTINYGFEMHQCHLIREKFGFICLCNTCKSETSSPGLSHSRV</sequence>
<dbReference type="InterPro" id="IPR001214">
    <property type="entry name" value="SET_dom"/>
</dbReference>
<dbReference type="PANTHER" id="PTHR47332">
    <property type="entry name" value="SET DOMAIN-CONTAINING PROTEIN 5"/>
    <property type="match status" value="1"/>
</dbReference>